<sequence length="436" mass="46984">MEIAAAAMATRSVAVSTGVSGEGCRRSTLGGGAAATVLLGMKNSRLSGVKLASTTGGAIIAGGVSRVQCRAAAVATPRVKDNLLAEAEQRWERALETPLEGVQFTYEEFADALSKYDFSFEIGDTVKGIVFKTDYNGALIDIGAKAPAYLPLSEACIYKLKNVEEMGLVAGVEEEFSIIRDDDDNGRMILSLKKLQYDFSWERCRQLQVDDVVIRGKALSANRGGVVVEVEGLRGFVPFSQISARQNPEEVVDKELPLKFLEVDEERTRLVLSNRKAVAENHVAFGIGSVVVGTVQTVKPYGAFIDIGGVSGLLHISQISHDRLTTVETVLSPGDKLKVMILSQDKERGRISLSTKKLEPTPGDMLRNPALVYEKADEMAKTFRQRVAQAEAAARAEELRLQQEGGLGLRGNFGSTAEALGLNELDLADIPPAVQV</sequence>
<proteinExistence type="inferred from homology"/>
<keyword evidence="2" id="KW-0689">Ribosomal protein</keyword>
<evidence type="ECO:0000256" key="1">
    <source>
        <dbReference type="ARBA" id="ARBA00006767"/>
    </source>
</evidence>
<name>A0ABP0UJX2_9BRYO</name>
<dbReference type="CDD" id="cd04465">
    <property type="entry name" value="S1_RPS1_repeat_ec2_hs2"/>
    <property type="match status" value="1"/>
</dbReference>
<dbReference type="Pfam" id="PF00575">
    <property type="entry name" value="S1"/>
    <property type="match status" value="3"/>
</dbReference>
<evidence type="ECO:0000256" key="4">
    <source>
        <dbReference type="SAM" id="Coils"/>
    </source>
</evidence>
<dbReference type="PANTHER" id="PTHR10724:SF7">
    <property type="entry name" value="SMALL RIBOSOMAL SUBUNIT PROTEIN BS1C"/>
    <property type="match status" value="1"/>
</dbReference>
<dbReference type="Proteomes" id="UP001497512">
    <property type="component" value="Chromosome 3"/>
</dbReference>
<organism evidence="6 7">
    <name type="scientific">Sphagnum troendelagicum</name>
    <dbReference type="NCBI Taxonomy" id="128251"/>
    <lineage>
        <taxon>Eukaryota</taxon>
        <taxon>Viridiplantae</taxon>
        <taxon>Streptophyta</taxon>
        <taxon>Embryophyta</taxon>
        <taxon>Bryophyta</taxon>
        <taxon>Sphagnophytina</taxon>
        <taxon>Sphagnopsida</taxon>
        <taxon>Sphagnales</taxon>
        <taxon>Sphagnaceae</taxon>
        <taxon>Sphagnum</taxon>
    </lineage>
</organism>
<dbReference type="Gene3D" id="2.40.50.140">
    <property type="entry name" value="Nucleic acid-binding proteins"/>
    <property type="match status" value="3"/>
</dbReference>
<dbReference type="PRINTS" id="PR00681">
    <property type="entry name" value="RIBOSOMALS1"/>
</dbReference>
<comment type="similarity">
    <text evidence="1">Belongs to the bacterial ribosomal protein bS1 family.</text>
</comment>
<dbReference type="PROSITE" id="PS50126">
    <property type="entry name" value="S1"/>
    <property type="match status" value="3"/>
</dbReference>
<keyword evidence="4" id="KW-0175">Coiled coil</keyword>
<dbReference type="PANTHER" id="PTHR10724">
    <property type="entry name" value="30S RIBOSOMAL PROTEIN S1"/>
    <property type="match status" value="1"/>
</dbReference>
<dbReference type="SUPFAM" id="SSF50249">
    <property type="entry name" value="Nucleic acid-binding proteins"/>
    <property type="match status" value="3"/>
</dbReference>
<dbReference type="InterPro" id="IPR003029">
    <property type="entry name" value="S1_domain"/>
</dbReference>
<reference evidence="6" key="1">
    <citation type="submission" date="2024-02" db="EMBL/GenBank/DDBJ databases">
        <authorList>
            <consortium name="ELIXIR-Norway"/>
            <consortium name="Elixir Norway"/>
        </authorList>
    </citation>
    <scope>NUCLEOTIDE SEQUENCE</scope>
</reference>
<dbReference type="CDD" id="cd05687">
    <property type="entry name" value="S1_RPS1_repeat_ec1_hs1"/>
    <property type="match status" value="1"/>
</dbReference>
<feature type="domain" description="S1 motif" evidence="5">
    <location>
        <begin position="288"/>
        <end position="356"/>
    </location>
</feature>
<gene>
    <name evidence="6" type="ORF">CSSPTR1EN2_LOCUS15347</name>
</gene>
<dbReference type="InterPro" id="IPR035104">
    <property type="entry name" value="Ribosomal_protein_S1-like"/>
</dbReference>
<keyword evidence="7" id="KW-1185">Reference proteome</keyword>
<accession>A0ABP0UJX2</accession>
<dbReference type="EMBL" id="OZ019895">
    <property type="protein sequence ID" value="CAK9220278.1"/>
    <property type="molecule type" value="Genomic_DNA"/>
</dbReference>
<evidence type="ECO:0000313" key="7">
    <source>
        <dbReference type="Proteomes" id="UP001497512"/>
    </source>
</evidence>
<keyword evidence="3" id="KW-0687">Ribonucleoprotein</keyword>
<dbReference type="InterPro" id="IPR050437">
    <property type="entry name" value="Ribos_protein_bS1-like"/>
</dbReference>
<evidence type="ECO:0000259" key="5">
    <source>
        <dbReference type="PROSITE" id="PS50126"/>
    </source>
</evidence>
<feature type="coiled-coil region" evidence="4">
    <location>
        <begin position="373"/>
        <end position="400"/>
    </location>
</feature>
<protein>
    <recommendedName>
        <fullName evidence="5">S1 motif domain-containing protein</fullName>
    </recommendedName>
</protein>
<evidence type="ECO:0000256" key="3">
    <source>
        <dbReference type="ARBA" id="ARBA00023274"/>
    </source>
</evidence>
<dbReference type="InterPro" id="IPR012340">
    <property type="entry name" value="NA-bd_OB-fold"/>
</dbReference>
<feature type="domain" description="S1 motif" evidence="5">
    <location>
        <begin position="123"/>
        <end position="193"/>
    </location>
</feature>
<dbReference type="CDD" id="cd05692">
    <property type="entry name" value="S1_RPS1_repeat_hs4"/>
    <property type="match status" value="1"/>
</dbReference>
<evidence type="ECO:0000256" key="2">
    <source>
        <dbReference type="ARBA" id="ARBA00022980"/>
    </source>
</evidence>
<feature type="domain" description="S1 motif" evidence="5">
    <location>
        <begin position="211"/>
        <end position="275"/>
    </location>
</feature>
<evidence type="ECO:0000313" key="6">
    <source>
        <dbReference type="EMBL" id="CAK9220278.1"/>
    </source>
</evidence>
<dbReference type="SMART" id="SM00316">
    <property type="entry name" value="S1"/>
    <property type="match status" value="3"/>
</dbReference>